<accession>A0ABX1WLN2</accession>
<comment type="similarity">
    <text evidence="3">Belongs to the nicotinamide ribonucleoside (NR) uptake permease (TC 4.B.1) family.</text>
</comment>
<keyword evidence="8 10" id="KW-1133">Transmembrane helix</keyword>
<dbReference type="RefSeq" id="WP_171622852.1">
    <property type="nucleotide sequence ID" value="NZ_JABFOQ010000012.1"/>
</dbReference>
<feature type="transmembrane region" description="Helical" evidence="10">
    <location>
        <begin position="20"/>
        <end position="38"/>
    </location>
</feature>
<proteinExistence type="inferred from homology"/>
<dbReference type="Pfam" id="PF04973">
    <property type="entry name" value="NMN_transporter"/>
    <property type="match status" value="1"/>
</dbReference>
<comment type="subcellular location">
    <subcellularLocation>
        <location evidence="2">Cell membrane</location>
        <topology evidence="2">Multi-pass membrane protein</topology>
    </subcellularLocation>
</comment>
<evidence type="ECO:0000313" key="12">
    <source>
        <dbReference type="Proteomes" id="UP000580344"/>
    </source>
</evidence>
<evidence type="ECO:0000256" key="4">
    <source>
        <dbReference type="ARBA" id="ARBA00017522"/>
    </source>
</evidence>
<feature type="transmembrane region" description="Helical" evidence="10">
    <location>
        <begin position="68"/>
        <end position="85"/>
    </location>
</feature>
<keyword evidence="5" id="KW-0813">Transport</keyword>
<feature type="transmembrane region" description="Helical" evidence="10">
    <location>
        <begin position="175"/>
        <end position="193"/>
    </location>
</feature>
<comment type="function">
    <text evidence="1">Required for nicotinamide riboside transport across the inner membrane.</text>
</comment>
<evidence type="ECO:0000256" key="3">
    <source>
        <dbReference type="ARBA" id="ARBA00006669"/>
    </source>
</evidence>
<protein>
    <recommendedName>
        <fullName evidence="4">Nicotinamide riboside transporter PnuC</fullName>
    </recommendedName>
</protein>
<comment type="caution">
    <text evidence="11">The sequence shown here is derived from an EMBL/GenBank/DDBJ whole genome shotgun (WGS) entry which is preliminary data.</text>
</comment>
<evidence type="ECO:0000313" key="11">
    <source>
        <dbReference type="EMBL" id="NOJ75537.1"/>
    </source>
</evidence>
<evidence type="ECO:0000256" key="8">
    <source>
        <dbReference type="ARBA" id="ARBA00022989"/>
    </source>
</evidence>
<keyword evidence="12" id="KW-1185">Reference proteome</keyword>
<keyword evidence="7 10" id="KW-0812">Transmembrane</keyword>
<dbReference type="PANTHER" id="PTHR36122">
    <property type="entry name" value="NICOTINAMIDE RIBOSIDE TRANSPORTER PNUC"/>
    <property type="match status" value="1"/>
</dbReference>
<evidence type="ECO:0000256" key="5">
    <source>
        <dbReference type="ARBA" id="ARBA00022448"/>
    </source>
</evidence>
<evidence type="ECO:0000256" key="2">
    <source>
        <dbReference type="ARBA" id="ARBA00004651"/>
    </source>
</evidence>
<keyword evidence="6" id="KW-1003">Cell membrane</keyword>
<reference evidence="11 12" key="1">
    <citation type="submission" date="2020-05" db="EMBL/GenBank/DDBJ databases">
        <title>Tigecycline resistant gene in Empedobacter stercoris.</title>
        <authorList>
            <person name="Chen Y."/>
            <person name="Cheng Y."/>
            <person name="Zhou K."/>
        </authorList>
    </citation>
    <scope>NUCLEOTIDE SEQUENCE [LARGE SCALE GENOMIC DNA]</scope>
    <source>
        <strain evidence="11 12">ES202</strain>
    </source>
</reference>
<dbReference type="NCBIfam" id="TIGR01528">
    <property type="entry name" value="NMN_trans_PnuC"/>
    <property type="match status" value="1"/>
</dbReference>
<evidence type="ECO:0000256" key="7">
    <source>
        <dbReference type="ARBA" id="ARBA00022692"/>
    </source>
</evidence>
<feature type="transmembrane region" description="Helical" evidence="10">
    <location>
        <begin position="106"/>
        <end position="126"/>
    </location>
</feature>
<feature type="transmembrane region" description="Helical" evidence="10">
    <location>
        <begin position="146"/>
        <end position="168"/>
    </location>
</feature>
<keyword evidence="9 10" id="KW-0472">Membrane</keyword>
<dbReference type="EMBL" id="JABFOQ010000012">
    <property type="protein sequence ID" value="NOJ75537.1"/>
    <property type="molecule type" value="Genomic_DNA"/>
</dbReference>
<name>A0ABX1WLN2_9FLAO</name>
<sequence>MNDFIDYIFAPYKTYSSLNILLETIATLFGIISVYYTYKRNILVYPTTIISTFIFIYLFFNWGLYGETIINFYYTSMAIYGWILWQKNLEEDHKHVDVSWASKKEYFYATILFALSFLFILTIYYFRPVIQNGFDTSFINQCQFHYTQIDFIDASTTAIFLIGMWMMARRKIDNWFFWIIGDLVMIPLMIHKGAVITSFQYIVLLVLSIIGLIDWIKSIKNYQKIVSE</sequence>
<dbReference type="PANTHER" id="PTHR36122:SF2">
    <property type="entry name" value="NICOTINAMIDE RIBOSIDE TRANSPORTER PNUC"/>
    <property type="match status" value="1"/>
</dbReference>
<organism evidence="11 12">
    <name type="scientific">Empedobacter stercoris</name>
    <dbReference type="NCBI Taxonomy" id="1628248"/>
    <lineage>
        <taxon>Bacteria</taxon>
        <taxon>Pseudomonadati</taxon>
        <taxon>Bacteroidota</taxon>
        <taxon>Flavobacteriia</taxon>
        <taxon>Flavobacteriales</taxon>
        <taxon>Weeksellaceae</taxon>
        <taxon>Empedobacter</taxon>
    </lineage>
</organism>
<evidence type="ECO:0000256" key="6">
    <source>
        <dbReference type="ARBA" id="ARBA00022475"/>
    </source>
</evidence>
<evidence type="ECO:0000256" key="9">
    <source>
        <dbReference type="ARBA" id="ARBA00023136"/>
    </source>
</evidence>
<evidence type="ECO:0000256" key="1">
    <source>
        <dbReference type="ARBA" id="ARBA00002672"/>
    </source>
</evidence>
<dbReference type="Proteomes" id="UP000580344">
    <property type="component" value="Unassembled WGS sequence"/>
</dbReference>
<feature type="transmembrane region" description="Helical" evidence="10">
    <location>
        <begin position="43"/>
        <end position="62"/>
    </location>
</feature>
<dbReference type="InterPro" id="IPR006419">
    <property type="entry name" value="NMN_transpt_PnuC"/>
</dbReference>
<feature type="transmembrane region" description="Helical" evidence="10">
    <location>
        <begin position="199"/>
        <end position="216"/>
    </location>
</feature>
<evidence type="ECO:0000256" key="10">
    <source>
        <dbReference type="SAM" id="Phobius"/>
    </source>
</evidence>
<gene>
    <name evidence="11" type="ORF">HMH06_06795</name>
</gene>